<keyword evidence="5" id="KW-0210">Decarboxylase</keyword>
<dbReference type="InterPro" id="IPR018020">
    <property type="entry name" value="OHCU_decarboxylase"/>
</dbReference>
<evidence type="ECO:0000259" key="7">
    <source>
        <dbReference type="Pfam" id="PF09349"/>
    </source>
</evidence>
<organism evidence="8 9">
    <name type="scientific">Reticulibacter mediterranei</name>
    <dbReference type="NCBI Taxonomy" id="2778369"/>
    <lineage>
        <taxon>Bacteria</taxon>
        <taxon>Bacillati</taxon>
        <taxon>Chloroflexota</taxon>
        <taxon>Ktedonobacteria</taxon>
        <taxon>Ktedonobacterales</taxon>
        <taxon>Reticulibacteraceae</taxon>
        <taxon>Reticulibacter</taxon>
    </lineage>
</organism>
<feature type="domain" description="Oxo-4-hydroxy-4-carboxy-5-ureidoimidazoline decarboxylase" evidence="7">
    <location>
        <begin position="13"/>
        <end position="168"/>
    </location>
</feature>
<keyword evidence="6" id="KW-0456">Lyase</keyword>
<comment type="catalytic activity">
    <reaction evidence="1">
        <text>5-hydroxy-2-oxo-4-ureido-2,5-dihydro-1H-imidazole-5-carboxylate + H(+) = (S)-allantoin + CO2</text>
        <dbReference type="Rhea" id="RHEA:26301"/>
        <dbReference type="ChEBI" id="CHEBI:15378"/>
        <dbReference type="ChEBI" id="CHEBI:15678"/>
        <dbReference type="ChEBI" id="CHEBI:16526"/>
        <dbReference type="ChEBI" id="CHEBI:58639"/>
        <dbReference type="EC" id="4.1.1.97"/>
    </reaction>
</comment>
<accession>A0A8J3IJF5</accession>
<proteinExistence type="predicted"/>
<dbReference type="Gene3D" id="1.10.3330.10">
    <property type="entry name" value="Oxo-4-hydroxy-4-carboxy-5-ureidoimidazoline decarboxylase"/>
    <property type="match status" value="1"/>
</dbReference>
<dbReference type="InterPro" id="IPR036778">
    <property type="entry name" value="OHCU_decarboxylase_sf"/>
</dbReference>
<dbReference type="GO" id="GO:0006144">
    <property type="term" value="P:purine nucleobase metabolic process"/>
    <property type="evidence" value="ECO:0007669"/>
    <property type="project" value="UniProtKB-KW"/>
</dbReference>
<dbReference type="PANTHER" id="PTHR43466:SF1">
    <property type="entry name" value="2-OXO-4-HYDROXY-4-CARBOXY-5-UREIDOIMIDAZOLINE DECARBOXYLASE-RELATED"/>
    <property type="match status" value="1"/>
</dbReference>
<dbReference type="RefSeq" id="WP_220207265.1">
    <property type="nucleotide sequence ID" value="NZ_BNJK01000001.1"/>
</dbReference>
<dbReference type="PANTHER" id="PTHR43466">
    <property type="entry name" value="2-OXO-4-HYDROXY-4-CARBOXY-5-UREIDOIMIDAZOLINE DECARBOXYLASE-RELATED"/>
    <property type="match status" value="1"/>
</dbReference>
<comment type="caution">
    <text evidence="8">The sequence shown here is derived from an EMBL/GenBank/DDBJ whole genome shotgun (WGS) entry which is preliminary data.</text>
</comment>
<name>A0A8J3IJF5_9CHLR</name>
<evidence type="ECO:0000256" key="2">
    <source>
        <dbReference type="ARBA" id="ARBA00004754"/>
    </source>
</evidence>
<keyword evidence="4" id="KW-0659">Purine metabolism</keyword>
<evidence type="ECO:0000256" key="4">
    <source>
        <dbReference type="ARBA" id="ARBA00022631"/>
    </source>
</evidence>
<gene>
    <name evidence="8" type="ORF">KSF_067070</name>
</gene>
<dbReference type="GO" id="GO:0000255">
    <property type="term" value="P:allantoin metabolic process"/>
    <property type="evidence" value="ECO:0007669"/>
    <property type="project" value="InterPro"/>
</dbReference>
<keyword evidence="9" id="KW-1185">Reference proteome</keyword>
<dbReference type="EMBL" id="BNJK01000001">
    <property type="protein sequence ID" value="GHO96659.1"/>
    <property type="molecule type" value="Genomic_DNA"/>
</dbReference>
<sequence length="173" mass="19675">MITQSFSLHDLNILKREDFIQALTPLFEGPPWIVAEAWHTRPFQTRAELYTTLCTIMQQAPLEKQIALLRSHPDLVGRAALAGRLSSASTSEQASAGLDRLNPAEITMFTQLNRSYWDRFNFPFIICVRENKKQGILSGFATRMNNTREQEIALALQEVAKICALRLQDLVQE</sequence>
<dbReference type="EC" id="4.1.1.97" evidence="3"/>
<dbReference type="GO" id="GO:0019628">
    <property type="term" value="P:urate catabolic process"/>
    <property type="evidence" value="ECO:0007669"/>
    <property type="project" value="UniProtKB-UniPathway"/>
</dbReference>
<dbReference type="SUPFAM" id="SSF158694">
    <property type="entry name" value="UraD-Like"/>
    <property type="match status" value="1"/>
</dbReference>
<evidence type="ECO:0000256" key="1">
    <source>
        <dbReference type="ARBA" id="ARBA00001163"/>
    </source>
</evidence>
<dbReference type="Proteomes" id="UP000597444">
    <property type="component" value="Unassembled WGS sequence"/>
</dbReference>
<reference evidence="8" key="1">
    <citation type="submission" date="2020-10" db="EMBL/GenBank/DDBJ databases">
        <title>Taxonomic study of unclassified bacteria belonging to the class Ktedonobacteria.</title>
        <authorList>
            <person name="Yabe S."/>
            <person name="Wang C.M."/>
            <person name="Zheng Y."/>
            <person name="Sakai Y."/>
            <person name="Cavaletti L."/>
            <person name="Monciardini P."/>
            <person name="Donadio S."/>
        </authorList>
    </citation>
    <scope>NUCLEOTIDE SEQUENCE</scope>
    <source>
        <strain evidence="8">ID150040</strain>
    </source>
</reference>
<evidence type="ECO:0000256" key="5">
    <source>
        <dbReference type="ARBA" id="ARBA00022793"/>
    </source>
</evidence>
<protein>
    <recommendedName>
        <fullName evidence="3">2-oxo-4-hydroxy-4-carboxy-5-ureidoimidazoline decarboxylase</fullName>
        <ecNumber evidence="3">4.1.1.97</ecNumber>
    </recommendedName>
</protein>
<dbReference type="NCBIfam" id="TIGR03164">
    <property type="entry name" value="UHCUDC"/>
    <property type="match status" value="1"/>
</dbReference>
<evidence type="ECO:0000256" key="3">
    <source>
        <dbReference type="ARBA" id="ARBA00012257"/>
    </source>
</evidence>
<evidence type="ECO:0000256" key="6">
    <source>
        <dbReference type="ARBA" id="ARBA00023239"/>
    </source>
</evidence>
<evidence type="ECO:0000313" key="9">
    <source>
        <dbReference type="Proteomes" id="UP000597444"/>
    </source>
</evidence>
<dbReference type="AlphaFoldDB" id="A0A8J3IJF5"/>
<comment type="pathway">
    <text evidence="2">Purine metabolism; urate degradation; (S)-allantoin from urate: step 3/3.</text>
</comment>
<dbReference type="UniPathway" id="UPA00394">
    <property type="reaction ID" value="UER00652"/>
</dbReference>
<dbReference type="GO" id="GO:0051997">
    <property type="term" value="F:2-oxo-4-hydroxy-4-carboxy-5-ureidoimidazoline decarboxylase activity"/>
    <property type="evidence" value="ECO:0007669"/>
    <property type="project" value="UniProtKB-EC"/>
</dbReference>
<dbReference type="InterPro" id="IPR017580">
    <property type="entry name" value="OHCU_decarboxylase-1"/>
</dbReference>
<dbReference type="Pfam" id="PF09349">
    <property type="entry name" value="OHCU_decarbox"/>
    <property type="match status" value="1"/>
</dbReference>
<evidence type="ECO:0000313" key="8">
    <source>
        <dbReference type="EMBL" id="GHO96659.1"/>
    </source>
</evidence>